<evidence type="ECO:0000259" key="2">
    <source>
        <dbReference type="Pfam" id="PF12969"/>
    </source>
</evidence>
<dbReference type="OrthoDB" id="8595007at2"/>
<dbReference type="Proteomes" id="UP000271937">
    <property type="component" value="Unassembled WGS sequence"/>
</dbReference>
<sequence>MKRNFLHLALFFLTFFSTFAQDDTYLVASISPELKENANAVARLRQRDINITSRKSMTILTKDVVTVLNQKGLSNVGASEYFDKSTKIKSIEAVILNAFGKEIKKIKRKDFLENSLSQGSIITDGKILYMDYTPTEYPFTVVFQSEVESSNTAFIPTWNAIQSSYEGVEKATLNISSLPELNFKYKDFNIDGNQNIVKETKLNGVSYTAINLVSIKDEEYSPSYRNYIPHVLFGLENFNLEGVEGTASSWKDFGSWVYASLLAGTDEVPWETQAKIKALVGTEKDPIKIARIVYQYVQNKTRYISIQLGIGGWKPMLAKDVDRLGYGDCKALTNYTRALLNVVGVPSYYTIIYGDRQKRDLREDFVSMQGNHVILALPVDGKMYWLECTSQTNPFGFQGDFTDNRLALIVTSEGGEIVRTHEYIAKENTQMANGNFSIDENGSISGSIFIKSKGTQYDNKFSNGSKSADDLNKFYKSYFSHINNLKLKKINVVNNKEEVEFSEEVLLEATEYAKKSGERLIFALNAYNPVRGIPQRYRTRMNPFEISRGFYDYDEITIDLPKGFIIEAKPDNFEIKDKFGDYKAEYVVLNENQLLYKRTFQTNSGYFDKNEYENFRKFREQVAKSDNSKIVLVKN</sequence>
<dbReference type="RefSeq" id="WP_125012815.1">
    <property type="nucleotide sequence ID" value="NZ_RQVR01000009.1"/>
</dbReference>
<proteinExistence type="predicted"/>
<dbReference type="Pfam" id="PF12969">
    <property type="entry name" value="DUF3857"/>
    <property type="match status" value="1"/>
</dbReference>
<gene>
    <name evidence="3" type="ORF">EG849_09340</name>
</gene>
<dbReference type="Gene3D" id="3.10.620.30">
    <property type="match status" value="1"/>
</dbReference>
<dbReference type="SUPFAM" id="SSF54001">
    <property type="entry name" value="Cysteine proteinases"/>
    <property type="match status" value="1"/>
</dbReference>
<dbReference type="EMBL" id="RQVR01000009">
    <property type="protein sequence ID" value="RRJ91132.1"/>
    <property type="molecule type" value="Genomic_DNA"/>
</dbReference>
<feature type="domain" description="DUF3857" evidence="2">
    <location>
        <begin position="56"/>
        <end position="192"/>
    </location>
</feature>
<dbReference type="Gene3D" id="2.60.40.3140">
    <property type="match status" value="1"/>
</dbReference>
<accession>A0A3P3W7H8</accession>
<evidence type="ECO:0000313" key="3">
    <source>
        <dbReference type="EMBL" id="RRJ91132.1"/>
    </source>
</evidence>
<feature type="signal peptide" evidence="1">
    <location>
        <begin position="1"/>
        <end position="20"/>
    </location>
</feature>
<dbReference type="AlphaFoldDB" id="A0A3P3W7H8"/>
<dbReference type="InterPro" id="IPR038765">
    <property type="entry name" value="Papain-like_cys_pep_sf"/>
</dbReference>
<name>A0A3P3W7H8_9FLAO</name>
<keyword evidence="1" id="KW-0732">Signal</keyword>
<protein>
    <submittedName>
        <fullName evidence="3">DUF3857 domain-containing protein</fullName>
    </submittedName>
</protein>
<dbReference type="Gene3D" id="2.60.120.1130">
    <property type="match status" value="1"/>
</dbReference>
<keyword evidence="4" id="KW-1185">Reference proteome</keyword>
<reference evidence="3 4" key="1">
    <citation type="submission" date="2018-11" db="EMBL/GenBank/DDBJ databases">
        <title>Flavobacterium sp. nov., YIM 102600 draft genome.</title>
        <authorList>
            <person name="Li G."/>
            <person name="Jiang Y."/>
        </authorList>
    </citation>
    <scope>NUCLEOTIDE SEQUENCE [LARGE SCALE GENOMIC DNA]</scope>
    <source>
        <strain evidence="3 4">YIM 102600</strain>
    </source>
</reference>
<evidence type="ECO:0000313" key="4">
    <source>
        <dbReference type="Proteomes" id="UP000271937"/>
    </source>
</evidence>
<organism evidence="3 4">
    <name type="scientific">Flavobacterium macacae</name>
    <dbReference type="NCBI Taxonomy" id="2488993"/>
    <lineage>
        <taxon>Bacteria</taxon>
        <taxon>Pseudomonadati</taxon>
        <taxon>Bacteroidota</taxon>
        <taxon>Flavobacteriia</taxon>
        <taxon>Flavobacteriales</taxon>
        <taxon>Flavobacteriaceae</taxon>
        <taxon>Flavobacterium</taxon>
    </lineage>
</organism>
<feature type="chain" id="PRO_5018329825" evidence="1">
    <location>
        <begin position="21"/>
        <end position="635"/>
    </location>
</feature>
<comment type="caution">
    <text evidence="3">The sequence shown here is derived from an EMBL/GenBank/DDBJ whole genome shotgun (WGS) entry which is preliminary data.</text>
</comment>
<evidence type="ECO:0000256" key="1">
    <source>
        <dbReference type="SAM" id="SignalP"/>
    </source>
</evidence>
<dbReference type="InterPro" id="IPR024618">
    <property type="entry name" value="DUF3857"/>
</dbReference>